<comment type="caution">
    <text evidence="7">The sequence shown here is derived from an EMBL/GenBank/DDBJ whole genome shotgun (WGS) entry which is preliminary data.</text>
</comment>
<feature type="transmembrane region" description="Helical" evidence="5">
    <location>
        <begin position="6"/>
        <end position="25"/>
    </location>
</feature>
<dbReference type="SUPFAM" id="SSF111352">
    <property type="entry name" value="Ammonium transporter"/>
    <property type="match status" value="1"/>
</dbReference>
<evidence type="ECO:0000256" key="2">
    <source>
        <dbReference type="ARBA" id="ARBA00022692"/>
    </source>
</evidence>
<keyword evidence="2 5" id="KW-0812">Transmembrane</keyword>
<keyword evidence="3 5" id="KW-1133">Transmembrane helix</keyword>
<evidence type="ECO:0000256" key="3">
    <source>
        <dbReference type="ARBA" id="ARBA00022989"/>
    </source>
</evidence>
<dbReference type="AlphaFoldDB" id="T1D564"/>
<dbReference type="InterPro" id="IPR029020">
    <property type="entry name" value="Ammonium/urea_transptr"/>
</dbReference>
<evidence type="ECO:0000259" key="6">
    <source>
        <dbReference type="Pfam" id="PF00909"/>
    </source>
</evidence>
<name>T1D564_9ZZZZ</name>
<dbReference type="GO" id="GO:0016020">
    <property type="term" value="C:membrane"/>
    <property type="evidence" value="ECO:0007669"/>
    <property type="project" value="UniProtKB-SubCell"/>
</dbReference>
<dbReference type="InterPro" id="IPR024041">
    <property type="entry name" value="NH4_transpt_AmtB-like_dom"/>
</dbReference>
<reference evidence="7" key="2">
    <citation type="journal article" date="2014" name="ISME J.">
        <title>Microbial stratification in low pH oxic and suboxic macroscopic growths along an acid mine drainage.</title>
        <authorList>
            <person name="Mendez-Garcia C."/>
            <person name="Mesa V."/>
            <person name="Sprenger R.R."/>
            <person name="Richter M."/>
            <person name="Diez M.S."/>
            <person name="Solano J."/>
            <person name="Bargiela R."/>
            <person name="Golyshina O.V."/>
            <person name="Manteca A."/>
            <person name="Ramos J.L."/>
            <person name="Gallego J.R."/>
            <person name="Llorente I."/>
            <person name="Martins Dos Santos V.A."/>
            <person name="Jensen O.N."/>
            <person name="Pelaez A.I."/>
            <person name="Sanchez J."/>
            <person name="Ferrer M."/>
        </authorList>
    </citation>
    <scope>NUCLEOTIDE SEQUENCE</scope>
</reference>
<evidence type="ECO:0000256" key="1">
    <source>
        <dbReference type="ARBA" id="ARBA00004141"/>
    </source>
</evidence>
<feature type="transmembrane region" description="Helical" evidence="5">
    <location>
        <begin position="32"/>
        <end position="53"/>
    </location>
</feature>
<evidence type="ECO:0000256" key="4">
    <source>
        <dbReference type="ARBA" id="ARBA00023136"/>
    </source>
</evidence>
<dbReference type="EMBL" id="AUZX01002429">
    <property type="protein sequence ID" value="EQD76624.1"/>
    <property type="molecule type" value="Genomic_DNA"/>
</dbReference>
<accession>T1D564</accession>
<dbReference type="Gene3D" id="1.10.3430.10">
    <property type="entry name" value="Ammonium transporter AmtB like domains"/>
    <property type="match status" value="1"/>
</dbReference>
<feature type="non-terminal residue" evidence="7">
    <location>
        <position position="62"/>
    </location>
</feature>
<protein>
    <submittedName>
        <fullName evidence="7">Ammonium transporter related protein</fullName>
    </submittedName>
</protein>
<dbReference type="Pfam" id="PF00909">
    <property type="entry name" value="Ammonium_transp"/>
    <property type="match status" value="1"/>
</dbReference>
<keyword evidence="4 5" id="KW-0472">Membrane</keyword>
<evidence type="ECO:0000256" key="5">
    <source>
        <dbReference type="SAM" id="Phobius"/>
    </source>
</evidence>
<comment type="subcellular location">
    <subcellularLocation>
        <location evidence="1">Membrane</location>
        <topology evidence="1">Multi-pass membrane protein</topology>
    </subcellularLocation>
</comment>
<evidence type="ECO:0000313" key="7">
    <source>
        <dbReference type="EMBL" id="EQD76624.1"/>
    </source>
</evidence>
<sequence length="62" mass="6385">MVVVITTFFASAAAMLSLMFFQYIISGKLPGILVAVNGILMGLIIITPIAGFVSPASALILG</sequence>
<gene>
    <name evidence="7" type="ORF">B1A_03302</name>
</gene>
<feature type="domain" description="Ammonium transporter AmtB-like" evidence="6">
    <location>
        <begin position="3"/>
        <end position="62"/>
    </location>
</feature>
<organism evidence="7">
    <name type="scientific">mine drainage metagenome</name>
    <dbReference type="NCBI Taxonomy" id="410659"/>
    <lineage>
        <taxon>unclassified sequences</taxon>
        <taxon>metagenomes</taxon>
        <taxon>ecological metagenomes</taxon>
    </lineage>
</organism>
<dbReference type="GO" id="GO:0008519">
    <property type="term" value="F:ammonium channel activity"/>
    <property type="evidence" value="ECO:0007669"/>
    <property type="project" value="InterPro"/>
</dbReference>
<reference evidence="7" key="1">
    <citation type="submission" date="2013-08" db="EMBL/GenBank/DDBJ databases">
        <authorList>
            <person name="Mendez C."/>
            <person name="Richter M."/>
            <person name="Ferrer M."/>
            <person name="Sanchez J."/>
        </authorList>
    </citation>
    <scope>NUCLEOTIDE SEQUENCE</scope>
</reference>
<proteinExistence type="predicted"/>